<sequence>MSQYSLSFWKYIAYLIYGFENAYIEIFKAFEIL</sequence>
<name>A0A6N2VW74_9BACE</name>
<organism evidence="1">
    <name type="scientific">Bacteroides caccae</name>
    <dbReference type="NCBI Taxonomy" id="47678"/>
    <lineage>
        <taxon>Bacteria</taxon>
        <taxon>Pseudomonadati</taxon>
        <taxon>Bacteroidota</taxon>
        <taxon>Bacteroidia</taxon>
        <taxon>Bacteroidales</taxon>
        <taxon>Bacteroidaceae</taxon>
        <taxon>Bacteroides</taxon>
    </lineage>
</organism>
<protein>
    <submittedName>
        <fullName evidence="1">Uncharacterized protein</fullName>
    </submittedName>
</protein>
<evidence type="ECO:0000313" key="1">
    <source>
        <dbReference type="EMBL" id="VYT34378.1"/>
    </source>
</evidence>
<proteinExistence type="predicted"/>
<accession>A0A6N2VW74</accession>
<dbReference type="EMBL" id="CACRTB010000035">
    <property type="protein sequence ID" value="VYT34378.1"/>
    <property type="molecule type" value="Genomic_DNA"/>
</dbReference>
<reference evidence="1" key="1">
    <citation type="submission" date="2019-11" db="EMBL/GenBank/DDBJ databases">
        <authorList>
            <person name="Feng L."/>
        </authorList>
    </citation>
    <scope>NUCLEOTIDE SEQUENCE</scope>
    <source>
        <strain evidence="1">BcaccaeLFYP20</strain>
    </source>
</reference>
<gene>
    <name evidence="1" type="ORF">BCLFYP20_03344</name>
</gene>
<dbReference type="AlphaFoldDB" id="A0A6N2VW74"/>